<dbReference type="AlphaFoldDB" id="A0A1C3UUB4"/>
<dbReference type="PRINTS" id="PR00412">
    <property type="entry name" value="EPOXHYDRLASE"/>
</dbReference>
<name>A0A1C3UUB4_9HYPH</name>
<dbReference type="Gene3D" id="3.40.50.1820">
    <property type="entry name" value="alpha/beta hydrolase"/>
    <property type="match status" value="1"/>
</dbReference>
<dbReference type="EMBL" id="FMAG01000002">
    <property type="protein sequence ID" value="SCB18897.1"/>
    <property type="molecule type" value="Genomic_DNA"/>
</dbReference>
<reference evidence="3" key="1">
    <citation type="submission" date="2016-08" db="EMBL/GenBank/DDBJ databases">
        <authorList>
            <person name="Varghese N."/>
            <person name="Submissions Spin"/>
        </authorList>
    </citation>
    <scope>NUCLEOTIDE SEQUENCE [LARGE SCALE GENOMIC DNA]</scope>
    <source>
        <strain evidence="3">HAMBI 2975</strain>
    </source>
</reference>
<evidence type="ECO:0000313" key="3">
    <source>
        <dbReference type="Proteomes" id="UP000199101"/>
    </source>
</evidence>
<dbReference type="STRING" id="410764.GA0061103_2633"/>
<dbReference type="Proteomes" id="UP000199101">
    <property type="component" value="Unassembled WGS sequence"/>
</dbReference>
<feature type="domain" description="AB hydrolase-1" evidence="1">
    <location>
        <begin position="23"/>
        <end position="278"/>
    </location>
</feature>
<dbReference type="GO" id="GO:0003824">
    <property type="term" value="F:catalytic activity"/>
    <property type="evidence" value="ECO:0007669"/>
    <property type="project" value="InterPro"/>
</dbReference>
<dbReference type="PANTHER" id="PTHR43798">
    <property type="entry name" value="MONOACYLGLYCEROL LIPASE"/>
    <property type="match status" value="1"/>
</dbReference>
<dbReference type="InterPro" id="IPR000639">
    <property type="entry name" value="Epox_hydrolase-like"/>
</dbReference>
<dbReference type="RefSeq" id="WP_092711165.1">
    <property type="nucleotide sequence ID" value="NZ_FMAG01000002.1"/>
</dbReference>
<dbReference type="InterPro" id="IPR000073">
    <property type="entry name" value="AB_hydrolase_1"/>
</dbReference>
<dbReference type="SUPFAM" id="SSF53474">
    <property type="entry name" value="alpha/beta-Hydrolases"/>
    <property type="match status" value="1"/>
</dbReference>
<evidence type="ECO:0000259" key="1">
    <source>
        <dbReference type="Pfam" id="PF00561"/>
    </source>
</evidence>
<proteinExistence type="predicted"/>
<dbReference type="InterPro" id="IPR029058">
    <property type="entry name" value="AB_hydrolase_fold"/>
</dbReference>
<protein>
    <submittedName>
        <fullName evidence="2">Pimeloyl-ACP methyl ester carboxylesterase</fullName>
    </submittedName>
</protein>
<dbReference type="OrthoDB" id="9780765at2"/>
<accession>A0A1C3UUB4</accession>
<evidence type="ECO:0000313" key="2">
    <source>
        <dbReference type="EMBL" id="SCB18897.1"/>
    </source>
</evidence>
<keyword evidence="3" id="KW-1185">Reference proteome</keyword>
<dbReference type="Pfam" id="PF00561">
    <property type="entry name" value="Abhydrolase_1"/>
    <property type="match status" value="1"/>
</dbReference>
<sequence>MKTVTAGVLEIAYRESGPLDGQPVILLHGFPYDIHAYDQVAEQLALDGWHCFVPFLRGFGSTRFLSDETFRSGEQAALGSDLLAFMDALGISSATLGGYDWGGRAACILAALWPERVRGLVSCGMGYNIQNIAAAGQPVPPEEEYRYWYQYYFHSERGRTGLTEKRHELCRFIWKLWSPTWDFDDTTYEQSFAAFENPDFVDIVIHSYRHRFGGIPGDPRLQSIEAELAKQPDIVVPSFVLQGADDGVDPPDTTDHAARHFKTAFYQRRIIARVGHNLPQEAPAVFADAIRAVAHRDDGLFRDRS</sequence>
<organism evidence="2 3">
    <name type="scientific">Rhizobium multihospitium</name>
    <dbReference type="NCBI Taxonomy" id="410764"/>
    <lineage>
        <taxon>Bacteria</taxon>
        <taxon>Pseudomonadati</taxon>
        <taxon>Pseudomonadota</taxon>
        <taxon>Alphaproteobacteria</taxon>
        <taxon>Hyphomicrobiales</taxon>
        <taxon>Rhizobiaceae</taxon>
        <taxon>Rhizobium/Agrobacterium group</taxon>
        <taxon>Rhizobium</taxon>
    </lineage>
</organism>
<dbReference type="InterPro" id="IPR050266">
    <property type="entry name" value="AB_hydrolase_sf"/>
</dbReference>
<gene>
    <name evidence="2" type="ORF">GA0061103_2633</name>
</gene>